<dbReference type="RefSeq" id="WP_101831565.1">
    <property type="nucleotide sequence ID" value="NZ_FZMO01000113.1"/>
</dbReference>
<reference evidence="5 6" key="1">
    <citation type="submission" date="2017-06" db="EMBL/GenBank/DDBJ databases">
        <authorList>
            <person name="Kim H.J."/>
            <person name="Triplett B.A."/>
        </authorList>
    </citation>
    <scope>NUCLEOTIDE SEQUENCE [LARGE SCALE GENOMIC DNA]</scope>
    <source>
        <strain evidence="5">FRACA_ARgP5</strain>
    </source>
</reference>
<keyword evidence="6" id="KW-1185">Reference proteome</keyword>
<evidence type="ECO:0000259" key="3">
    <source>
        <dbReference type="Pfam" id="PF11716"/>
    </source>
</evidence>
<accession>A0A2I2KQ36</accession>
<dbReference type="EMBL" id="FZMO01000113">
    <property type="protein sequence ID" value="SNQ47781.1"/>
    <property type="molecule type" value="Genomic_DNA"/>
</dbReference>
<name>A0A2I2KQ36_9ACTN</name>
<evidence type="ECO:0000313" key="6">
    <source>
        <dbReference type="Proteomes" id="UP000234331"/>
    </source>
</evidence>
<dbReference type="InterPro" id="IPR027383">
    <property type="entry name" value="Znf_put"/>
</dbReference>
<sequence>MTPDPPEVPAGGSCVGDLVAAYVLGACTAAEADVVETHLGHCATCAADAARLLPAALPWSSGTAVTAGPHDLEPPIDGPGSLTDVLTAALAVWPSAPGFDLAPSSGPAGPARGVGAACYGNRVGALDRVLIEMAPDLWSRPAAVGWSVRELILHLYAVDGLLLDALSGHAATDDDPLTRTLAVHDHARDWPIEVVWQRWYERAGRLCTVVNHSGRNPAAWVVTVGPLAAPVNDHLIARAFETWIHTRDVAAAAGLHPPDPGGFDLHAMADLSLRLLASPWAATTAARTGRSTDAALHVTLTGPGGGSWTLDPVGAHEAGVAPGPARPGSGGVLSAGIVEFCLVVGDRLPPSALPRRTAGDDQLAADLLALAPSLSGP</sequence>
<dbReference type="InterPro" id="IPR024344">
    <property type="entry name" value="MDMPI_metal-binding"/>
</dbReference>
<evidence type="ECO:0000256" key="1">
    <source>
        <dbReference type="ARBA" id="ARBA00023015"/>
    </source>
</evidence>
<keyword evidence="2" id="KW-0804">Transcription</keyword>
<dbReference type="InterPro" id="IPR041916">
    <property type="entry name" value="Anti_sigma_zinc_sf"/>
</dbReference>
<evidence type="ECO:0000313" key="5">
    <source>
        <dbReference type="EMBL" id="SNQ47781.1"/>
    </source>
</evidence>
<dbReference type="Pfam" id="PF11716">
    <property type="entry name" value="MDMPI_N"/>
    <property type="match status" value="1"/>
</dbReference>
<dbReference type="Proteomes" id="UP000234331">
    <property type="component" value="Unassembled WGS sequence"/>
</dbReference>
<evidence type="ECO:0008006" key="7">
    <source>
        <dbReference type="Google" id="ProtNLM"/>
    </source>
</evidence>
<dbReference type="InterPro" id="IPR034660">
    <property type="entry name" value="DinB/YfiT-like"/>
</dbReference>
<dbReference type="Gene3D" id="1.10.10.1320">
    <property type="entry name" value="Anti-sigma factor, zinc-finger domain"/>
    <property type="match status" value="1"/>
</dbReference>
<feature type="domain" description="Mycothiol-dependent maleylpyruvate isomerase metal-binding" evidence="3">
    <location>
        <begin position="125"/>
        <end position="250"/>
    </location>
</feature>
<feature type="domain" description="Putative zinc-finger" evidence="4">
    <location>
        <begin position="17"/>
        <end position="46"/>
    </location>
</feature>
<dbReference type="GO" id="GO:0046872">
    <property type="term" value="F:metal ion binding"/>
    <property type="evidence" value="ECO:0007669"/>
    <property type="project" value="InterPro"/>
</dbReference>
<protein>
    <recommendedName>
        <fullName evidence="7">Mycothiol-dependent maleylpyruvate isomerase metal-binding domain-containing protein</fullName>
    </recommendedName>
</protein>
<dbReference type="OrthoDB" id="4321761at2"/>
<dbReference type="Pfam" id="PF13490">
    <property type="entry name" value="zf-HC2"/>
    <property type="match status" value="1"/>
</dbReference>
<proteinExistence type="predicted"/>
<organism evidence="5 6">
    <name type="scientific">Frankia canadensis</name>
    <dbReference type="NCBI Taxonomy" id="1836972"/>
    <lineage>
        <taxon>Bacteria</taxon>
        <taxon>Bacillati</taxon>
        <taxon>Actinomycetota</taxon>
        <taxon>Actinomycetes</taxon>
        <taxon>Frankiales</taxon>
        <taxon>Frankiaceae</taxon>
        <taxon>Frankia</taxon>
    </lineage>
</organism>
<keyword evidence="1" id="KW-0805">Transcription regulation</keyword>
<evidence type="ECO:0000256" key="2">
    <source>
        <dbReference type="ARBA" id="ARBA00023163"/>
    </source>
</evidence>
<gene>
    <name evidence="5" type="ORF">FRACA_200019</name>
</gene>
<dbReference type="Gene3D" id="1.20.120.450">
    <property type="entry name" value="dinb family like domain"/>
    <property type="match status" value="1"/>
</dbReference>
<dbReference type="SUPFAM" id="SSF109854">
    <property type="entry name" value="DinB/YfiT-like putative metalloenzymes"/>
    <property type="match status" value="1"/>
</dbReference>
<dbReference type="AlphaFoldDB" id="A0A2I2KQ36"/>
<evidence type="ECO:0000259" key="4">
    <source>
        <dbReference type="Pfam" id="PF13490"/>
    </source>
</evidence>